<feature type="chain" id="PRO_5025488232" evidence="1">
    <location>
        <begin position="23"/>
        <end position="92"/>
    </location>
</feature>
<feature type="signal peptide" evidence="1">
    <location>
        <begin position="1"/>
        <end position="22"/>
    </location>
</feature>
<dbReference type="EMBL" id="GIFC01004667">
    <property type="protein sequence ID" value="MXU86750.1"/>
    <property type="molecule type" value="Transcribed_RNA"/>
</dbReference>
<evidence type="ECO:0000313" key="2">
    <source>
        <dbReference type="EMBL" id="MXU86750.1"/>
    </source>
</evidence>
<accession>A0A6B0UCM9</accession>
<evidence type="ECO:0000256" key="1">
    <source>
        <dbReference type="SAM" id="SignalP"/>
    </source>
</evidence>
<protein>
    <submittedName>
        <fullName evidence="2">Putative secreted protein</fullName>
    </submittedName>
</protein>
<sequence length="92" mass="9982">MGGCLRSRFGVLLGDCVRAVIATLLRPVCLWERLDVFWCACIGEKGTLLCSVLACVVPQERLQARAPCSKAHLGGTRSRAPRTSANAMCSRF</sequence>
<dbReference type="AlphaFoldDB" id="A0A6B0UCM9"/>
<keyword evidence="1" id="KW-0732">Signal</keyword>
<organism evidence="2">
    <name type="scientific">Ixodes ricinus</name>
    <name type="common">Common tick</name>
    <name type="synonym">Acarus ricinus</name>
    <dbReference type="NCBI Taxonomy" id="34613"/>
    <lineage>
        <taxon>Eukaryota</taxon>
        <taxon>Metazoa</taxon>
        <taxon>Ecdysozoa</taxon>
        <taxon>Arthropoda</taxon>
        <taxon>Chelicerata</taxon>
        <taxon>Arachnida</taxon>
        <taxon>Acari</taxon>
        <taxon>Parasitiformes</taxon>
        <taxon>Ixodida</taxon>
        <taxon>Ixodoidea</taxon>
        <taxon>Ixodidae</taxon>
        <taxon>Ixodinae</taxon>
        <taxon>Ixodes</taxon>
    </lineage>
</organism>
<proteinExistence type="predicted"/>
<name>A0A6B0UCM9_IXORI</name>
<reference evidence="2" key="1">
    <citation type="submission" date="2019-12" db="EMBL/GenBank/DDBJ databases">
        <title>An insight into the sialome of adult female Ixodes ricinus ticks feeding for 6 days.</title>
        <authorList>
            <person name="Perner J."/>
            <person name="Ribeiro J.M.C."/>
        </authorList>
    </citation>
    <scope>NUCLEOTIDE SEQUENCE</scope>
    <source>
        <strain evidence="2">Semi-engorged</strain>
        <tissue evidence="2">Salivary glands</tissue>
    </source>
</reference>